<organism evidence="3 4">
    <name type="scientific">Puccinia striiformis f. sp. tritici PST-78</name>
    <dbReference type="NCBI Taxonomy" id="1165861"/>
    <lineage>
        <taxon>Eukaryota</taxon>
        <taxon>Fungi</taxon>
        <taxon>Dikarya</taxon>
        <taxon>Basidiomycota</taxon>
        <taxon>Pucciniomycotina</taxon>
        <taxon>Pucciniomycetes</taxon>
        <taxon>Pucciniales</taxon>
        <taxon>Pucciniaceae</taxon>
        <taxon>Puccinia</taxon>
    </lineage>
</organism>
<evidence type="ECO:0000256" key="2">
    <source>
        <dbReference type="SAM" id="Phobius"/>
    </source>
</evidence>
<sequence length="600" mass="68860">MTVDQQPSSSSSPSIETFHLFWPSDSGFDSFGYLVGWKIDRVYCIATLSQNYQLDSLSHSVNRSFPNSSVRLLGQLNPHDPSPTQYGEDWITMRYDQQGTLQIKRGSNEEKMPMIIVIYDRPSIRKHHFLSLRPLLKPSLLSNQSSSPLKPSGNENLAQKIRLFDTVYPTLSAPDRDRSGHPKQMSQVIDCINKSEAVHNRLHTTTTTSTTTATTKSEKKEKEKKVEKNSASNRQSSVYKSCQNHINSIINLSTFIQQFNVRLVEISSWPDRYRKIRREEAEDLSSRRAEYVMLFNTLWLIANDIIFGRASGAILMEHSQLLADWLEFHLQTYTVTFVKKALLWTNSYPVGLKLNDQLGNAFWVGSNMAIDFWHIYVLKHAYLILPKMIWIVGFVSLFGNTFALAIASDFLTIATFHLWMIYRFFTFVFDSQLRFLSVLFNIFRGRKYNVLRNRNEPATYQLDQLILGTILFTLAIFLFPTILAFYILTSTTRVLIVWVHGIIGTGLSLLNHFPLFVVMLRLKDSARLPSGVCFIPVHDHDVAMFKLQNVPVGLTWIFSDYISLWASLTSHYSPRLLLYHLCSGKPIAPLTNRAAAYKRP</sequence>
<feature type="transmembrane region" description="Helical" evidence="2">
    <location>
        <begin position="495"/>
        <end position="520"/>
    </location>
</feature>
<dbReference type="PANTHER" id="PTHR21329:SF3">
    <property type="entry name" value="PHOSPHATIDYLINOSITOL N-ACETYLGLUCOSAMINYLTRANSFERASE SUBUNIT Q"/>
    <property type="match status" value="1"/>
</dbReference>
<dbReference type="GO" id="GO:0006506">
    <property type="term" value="P:GPI anchor biosynthetic process"/>
    <property type="evidence" value="ECO:0007669"/>
    <property type="project" value="InterPro"/>
</dbReference>
<dbReference type="Proteomes" id="UP000054564">
    <property type="component" value="Unassembled WGS sequence"/>
</dbReference>
<feature type="transmembrane region" description="Helical" evidence="2">
    <location>
        <begin position="388"/>
        <end position="408"/>
    </location>
</feature>
<dbReference type="PANTHER" id="PTHR21329">
    <property type="entry name" value="PHOSPHATIDYLINOSITOL N-ACETYLGLUCOSAMINYLTRANSFERASE SUBUNIT Q-RELATED"/>
    <property type="match status" value="1"/>
</dbReference>
<feature type="compositionally biased region" description="Basic and acidic residues" evidence="1">
    <location>
        <begin position="216"/>
        <end position="228"/>
    </location>
</feature>
<feature type="compositionally biased region" description="Low complexity" evidence="1">
    <location>
        <begin position="204"/>
        <end position="215"/>
    </location>
</feature>
<evidence type="ECO:0000313" key="4">
    <source>
        <dbReference type="Proteomes" id="UP000054564"/>
    </source>
</evidence>
<dbReference type="GO" id="GO:0016020">
    <property type="term" value="C:membrane"/>
    <property type="evidence" value="ECO:0007669"/>
    <property type="project" value="InterPro"/>
</dbReference>
<feature type="transmembrane region" description="Helical" evidence="2">
    <location>
        <begin position="464"/>
        <end position="489"/>
    </location>
</feature>
<dbReference type="AlphaFoldDB" id="A0A0L0VRP3"/>
<proteinExistence type="predicted"/>
<keyword evidence="2" id="KW-1133">Transmembrane helix</keyword>
<reference evidence="4" key="1">
    <citation type="submission" date="2014-03" db="EMBL/GenBank/DDBJ databases">
        <title>The Genome Sequence of Puccinia striiformis f. sp. tritici PST-78.</title>
        <authorList>
            <consortium name="The Broad Institute Genome Sequencing Platform"/>
            <person name="Cuomo C."/>
            <person name="Hulbert S."/>
            <person name="Chen X."/>
            <person name="Walker B."/>
            <person name="Young S.K."/>
            <person name="Zeng Q."/>
            <person name="Gargeya S."/>
            <person name="Fitzgerald M."/>
            <person name="Haas B."/>
            <person name="Abouelleil A."/>
            <person name="Alvarado L."/>
            <person name="Arachchi H.M."/>
            <person name="Berlin A.M."/>
            <person name="Chapman S.B."/>
            <person name="Goldberg J."/>
            <person name="Griggs A."/>
            <person name="Gujja S."/>
            <person name="Hansen M."/>
            <person name="Howarth C."/>
            <person name="Imamovic A."/>
            <person name="Larimer J."/>
            <person name="McCowan C."/>
            <person name="Montmayeur A."/>
            <person name="Murphy C."/>
            <person name="Neiman D."/>
            <person name="Pearson M."/>
            <person name="Priest M."/>
            <person name="Roberts A."/>
            <person name="Saif S."/>
            <person name="Shea T."/>
            <person name="Sisk P."/>
            <person name="Sykes S."/>
            <person name="Wortman J."/>
            <person name="Nusbaum C."/>
            <person name="Birren B."/>
        </authorList>
    </citation>
    <scope>NUCLEOTIDE SEQUENCE [LARGE SCALE GENOMIC DNA]</scope>
    <source>
        <strain evidence="4">race PST-78</strain>
    </source>
</reference>
<keyword evidence="2" id="KW-0472">Membrane</keyword>
<dbReference type="Pfam" id="PF05024">
    <property type="entry name" value="Gpi1"/>
    <property type="match status" value="1"/>
</dbReference>
<evidence type="ECO:0000256" key="1">
    <source>
        <dbReference type="SAM" id="MobiDB-lite"/>
    </source>
</evidence>
<comment type="caution">
    <text evidence="3">The sequence shown here is derived from an EMBL/GenBank/DDBJ whole genome shotgun (WGS) entry which is preliminary data.</text>
</comment>
<name>A0A0L0VRP3_9BASI</name>
<evidence type="ECO:0000313" key="3">
    <source>
        <dbReference type="EMBL" id="KNF01941.1"/>
    </source>
</evidence>
<protein>
    <submittedName>
        <fullName evidence="3">Uncharacterized protein</fullName>
    </submittedName>
</protein>
<dbReference type="EMBL" id="AJIL01000026">
    <property type="protein sequence ID" value="KNF01941.1"/>
    <property type="molecule type" value="Genomic_DNA"/>
</dbReference>
<dbReference type="InterPro" id="IPR007720">
    <property type="entry name" value="PigQ/GPI1"/>
</dbReference>
<gene>
    <name evidence="3" type="ORF">PSTG_04766</name>
</gene>
<feature type="region of interest" description="Disordered" evidence="1">
    <location>
        <begin position="200"/>
        <end position="236"/>
    </location>
</feature>
<dbReference type="OrthoDB" id="70250at2759"/>
<keyword evidence="2" id="KW-0812">Transmembrane</keyword>
<dbReference type="STRING" id="1165861.A0A0L0VRP3"/>
<keyword evidence="4" id="KW-1185">Reference proteome</keyword>
<accession>A0A0L0VRP3</accession>
<dbReference type="GO" id="GO:0005783">
    <property type="term" value="C:endoplasmic reticulum"/>
    <property type="evidence" value="ECO:0007669"/>
    <property type="project" value="TreeGrafter"/>
</dbReference>
<feature type="transmembrane region" description="Helical" evidence="2">
    <location>
        <begin position="420"/>
        <end position="443"/>
    </location>
</feature>